<dbReference type="EMBL" id="CAIX01000037">
    <property type="protein sequence ID" value="CCI42677.1"/>
    <property type="molecule type" value="Genomic_DNA"/>
</dbReference>
<sequence>MLLGLVIAVILLERILHYVEKKIGSNRTYHEMLQKMYKELMIFGLVGLGVKLFKEVITIKSDDHQWIAFQVADYMMFVMALDGFEEVFIAEDLIELVEMHQSLKNAIDSLPATKRIIARISHLFSKSDSLGEENYYALGRLMQLVHTRTLRHFFVVKYGLPYSFPFAKYLKKAQDKQISMMLEVQLSTWIVLLLVLIVWELIEGLWADVAQDGNPNAIFYDFTIFVWLSLLTQIAAVIFLDRSIIKIAKQSGHKSTMEVIEWLKQLAAFEKCHQEACKSFKSIIHIMLEVEREQEQKQRSLTPKKSKWLQWYQPFVKNMCKHTPEGKVTEEMSISSVPRDSAGTTTQRDMPLCDMPSCPWGVTKGAEFSIKFFNPTKWEKALRFMMMYNAFFFAFMFNAIFYQMSNFRLIPEYMLVPLPVCLNMLIMQPRIFQGLILLSSIVNIRMDAFVEIISEFKQVTKGRSDFIEELYKKLLLGGKDLTQLHIAFVEKELENSGHITLENFWIITTHFGLEYSECRLKSMIETLFPVLRNEIWYTQIERLLSLYERTQHYANTITSFEKISHSSRLARSVMDDFQTGALSLDEETRSVQSSLARKRSKASLIQNLDNWSLNQSHISSGSSYSASPTSFVALHTEDTSSKA</sequence>
<keyword evidence="3" id="KW-1185">Reference proteome</keyword>
<keyword evidence="1" id="KW-0812">Transmembrane</keyword>
<dbReference type="InParanoid" id="A0A024G8M0"/>
<protein>
    <submittedName>
        <fullName evidence="2">Ev4771 protein</fullName>
    </submittedName>
</protein>
<proteinExistence type="predicted"/>
<dbReference type="Proteomes" id="UP000053237">
    <property type="component" value="Unassembled WGS sequence"/>
</dbReference>
<feature type="transmembrane region" description="Helical" evidence="1">
    <location>
        <begin position="381"/>
        <end position="402"/>
    </location>
</feature>
<dbReference type="STRING" id="65357.A0A024G8M0"/>
<feature type="transmembrane region" description="Helical" evidence="1">
    <location>
        <begin position="219"/>
        <end position="240"/>
    </location>
</feature>
<keyword evidence="1" id="KW-0472">Membrane</keyword>
<gene>
    <name evidence="2" type="primary">Ev4771</name>
    <name evidence="2" type="ORF">BN9_034610</name>
</gene>
<dbReference type="OrthoDB" id="68481at2759"/>
<accession>A0A024G8M0</accession>
<evidence type="ECO:0000256" key="1">
    <source>
        <dbReference type="SAM" id="Phobius"/>
    </source>
</evidence>
<evidence type="ECO:0000313" key="2">
    <source>
        <dbReference type="EMBL" id="CCI42677.1"/>
    </source>
</evidence>
<feature type="transmembrane region" description="Helical" evidence="1">
    <location>
        <begin position="178"/>
        <end position="199"/>
    </location>
</feature>
<reference evidence="2 3" key="1">
    <citation type="submission" date="2012-05" db="EMBL/GenBank/DDBJ databases">
        <title>Recombination and specialization in a pathogen metapopulation.</title>
        <authorList>
            <person name="Gardiner A."/>
            <person name="Kemen E."/>
            <person name="Schultz-Larsen T."/>
            <person name="MacLean D."/>
            <person name="Van Oosterhout C."/>
            <person name="Jones J.D.G."/>
        </authorList>
    </citation>
    <scope>NUCLEOTIDE SEQUENCE [LARGE SCALE GENOMIC DNA]</scope>
    <source>
        <strain evidence="2 3">Ac Nc2</strain>
    </source>
</reference>
<comment type="caution">
    <text evidence="2">The sequence shown here is derived from an EMBL/GenBank/DDBJ whole genome shotgun (WGS) entry which is preliminary data.</text>
</comment>
<keyword evidence="1" id="KW-1133">Transmembrane helix</keyword>
<organism evidence="2 3">
    <name type="scientific">Albugo candida</name>
    <dbReference type="NCBI Taxonomy" id="65357"/>
    <lineage>
        <taxon>Eukaryota</taxon>
        <taxon>Sar</taxon>
        <taxon>Stramenopiles</taxon>
        <taxon>Oomycota</taxon>
        <taxon>Peronosporomycetes</taxon>
        <taxon>Albuginales</taxon>
        <taxon>Albuginaceae</taxon>
        <taxon>Albugo</taxon>
    </lineage>
</organism>
<dbReference type="AlphaFoldDB" id="A0A024G8M0"/>
<name>A0A024G8M0_9STRA</name>
<evidence type="ECO:0000313" key="3">
    <source>
        <dbReference type="Proteomes" id="UP000053237"/>
    </source>
</evidence>